<dbReference type="WBParaSite" id="ACRNAN_scaffold13651.g30234.t1">
    <property type="protein sequence ID" value="ACRNAN_scaffold13651.g30234.t1"/>
    <property type="gene ID" value="ACRNAN_scaffold13651.g30234"/>
</dbReference>
<reference evidence="2" key="1">
    <citation type="submission" date="2022-11" db="UniProtKB">
        <authorList>
            <consortium name="WormBaseParasite"/>
        </authorList>
    </citation>
    <scope>IDENTIFICATION</scope>
</reference>
<proteinExistence type="predicted"/>
<name>A0A914CRD5_9BILA</name>
<sequence>MRYLMKVTPDQLISYIFNENKAQPKLQINSDISNKMEFFDKFLMNFIQFQHPERIPQIIEFPILDIETYRKWIVVIGANTKFNNLINVGIELKEVYGNPRDDPGFGIDLLARYKAKYHAPYKHGPYVCHHHNNNKIALLAIKMVLMENRLDLEGLVQKEDYHHYQHVVFHFRFFLHHFRLFHLQYLLVK</sequence>
<protein>
    <submittedName>
        <fullName evidence="2">Uncharacterized protein</fullName>
    </submittedName>
</protein>
<evidence type="ECO:0000313" key="1">
    <source>
        <dbReference type="Proteomes" id="UP000887540"/>
    </source>
</evidence>
<organism evidence="1 2">
    <name type="scientific">Acrobeloides nanus</name>
    <dbReference type="NCBI Taxonomy" id="290746"/>
    <lineage>
        <taxon>Eukaryota</taxon>
        <taxon>Metazoa</taxon>
        <taxon>Ecdysozoa</taxon>
        <taxon>Nematoda</taxon>
        <taxon>Chromadorea</taxon>
        <taxon>Rhabditida</taxon>
        <taxon>Tylenchina</taxon>
        <taxon>Cephalobomorpha</taxon>
        <taxon>Cephaloboidea</taxon>
        <taxon>Cephalobidae</taxon>
        <taxon>Acrobeloides</taxon>
    </lineage>
</organism>
<accession>A0A914CRD5</accession>
<keyword evidence="1" id="KW-1185">Reference proteome</keyword>
<dbReference type="AlphaFoldDB" id="A0A914CRD5"/>
<evidence type="ECO:0000313" key="2">
    <source>
        <dbReference type="WBParaSite" id="ACRNAN_scaffold13651.g30234.t1"/>
    </source>
</evidence>
<dbReference type="Proteomes" id="UP000887540">
    <property type="component" value="Unplaced"/>
</dbReference>